<evidence type="ECO:0000256" key="2">
    <source>
        <dbReference type="ARBA" id="ARBA00010249"/>
    </source>
</evidence>
<dbReference type="EMBL" id="CH894381">
    <property type="protein sequence ID" value="KRK05585.1"/>
    <property type="molecule type" value="Genomic_DNA"/>
</dbReference>
<dbReference type="GO" id="GO:0045087">
    <property type="term" value="P:innate immune response"/>
    <property type="evidence" value="ECO:0007669"/>
    <property type="project" value="UniProtKB-KW"/>
</dbReference>
<sequence>MYFAIRLSFVLAMLFCLTGNGNARMQLQRRKVNDFKRKNVVVDGVSAQGGRIKVIKAPWNVTNRWGRFKQNS</sequence>
<evidence type="ECO:0000256" key="7">
    <source>
        <dbReference type="SAM" id="SignalP"/>
    </source>
</evidence>
<feature type="signal peptide" evidence="7">
    <location>
        <begin position="1"/>
        <end position="23"/>
    </location>
</feature>
<protein>
    <submittedName>
        <fullName evidence="8">Uncharacterized protein</fullName>
    </submittedName>
</protein>
<keyword evidence="9" id="KW-1185">Reference proteome</keyword>
<feature type="chain" id="PRO_5006403456" evidence="7">
    <location>
        <begin position="24"/>
        <end position="72"/>
    </location>
</feature>
<dbReference type="Proteomes" id="UP000002282">
    <property type="component" value="Unassembled WGS sequence"/>
</dbReference>
<evidence type="ECO:0000313" key="8">
    <source>
        <dbReference type="EMBL" id="KRK05585.1"/>
    </source>
</evidence>
<dbReference type="GO" id="GO:0005615">
    <property type="term" value="C:extracellular space"/>
    <property type="evidence" value="ECO:0007669"/>
    <property type="project" value="UniProtKB-ARBA"/>
</dbReference>
<comment type="subcellular location">
    <subcellularLocation>
        <location evidence="1">Secreted</location>
    </subcellularLocation>
</comment>
<evidence type="ECO:0000256" key="5">
    <source>
        <dbReference type="ARBA" id="ARBA00022729"/>
    </source>
</evidence>
<evidence type="ECO:0000256" key="4">
    <source>
        <dbReference type="ARBA" id="ARBA00022588"/>
    </source>
</evidence>
<proteinExistence type="inferred from homology"/>
<dbReference type="Pfam" id="PF07240">
    <property type="entry name" value="Turandot"/>
    <property type="match status" value="1"/>
</dbReference>
<evidence type="ECO:0000256" key="6">
    <source>
        <dbReference type="ARBA" id="ARBA00022859"/>
    </source>
</evidence>
<reference evidence="8 9" key="2">
    <citation type="journal article" date="2007" name="PLoS Biol.">
        <title>Principles of genome evolution in the Drosophila melanogaster species group.</title>
        <authorList>
            <person name="Ranz J.M."/>
            <person name="Maurin D."/>
            <person name="Chan Y.S."/>
            <person name="von Grotthuss M."/>
            <person name="Hillier L.W."/>
            <person name="Roote J."/>
            <person name="Ashburner M."/>
            <person name="Bergman C.M."/>
        </authorList>
    </citation>
    <scope>NUCLEOTIDE SEQUENCE [LARGE SCALE GENOMIC DNA]</scope>
    <source>
        <strain evidence="9">Tai18E2 / Tucson 14021-0261.01</strain>
    </source>
</reference>
<dbReference type="GO" id="GO:0009617">
    <property type="term" value="P:response to bacterium"/>
    <property type="evidence" value="ECO:0007669"/>
    <property type="project" value="UniProtKB-ARBA"/>
</dbReference>
<gene>
    <name evidence="8" type="primary">Dyak\GE28762</name>
    <name evidence="8" type="synonym">GE28762</name>
    <name evidence="8" type="ORF">Dyak_GE28762</name>
</gene>
<dbReference type="KEGG" id="dya:Dyak_GE28762"/>
<dbReference type="AlphaFoldDB" id="A0A0R1EDQ3"/>
<keyword evidence="6" id="KW-0391">Immunity</keyword>
<evidence type="ECO:0000313" key="9">
    <source>
        <dbReference type="Proteomes" id="UP000002282"/>
    </source>
</evidence>
<accession>A0A0R1EDQ3</accession>
<keyword evidence="4" id="KW-0399">Innate immunity</keyword>
<keyword evidence="3" id="KW-0964">Secreted</keyword>
<comment type="similarity">
    <text evidence="2">Belongs to the Turandot family.</text>
</comment>
<organism evidence="8 9">
    <name type="scientific">Drosophila yakuba</name>
    <name type="common">Fruit fly</name>
    <dbReference type="NCBI Taxonomy" id="7245"/>
    <lineage>
        <taxon>Eukaryota</taxon>
        <taxon>Metazoa</taxon>
        <taxon>Ecdysozoa</taxon>
        <taxon>Arthropoda</taxon>
        <taxon>Hexapoda</taxon>
        <taxon>Insecta</taxon>
        <taxon>Pterygota</taxon>
        <taxon>Neoptera</taxon>
        <taxon>Endopterygota</taxon>
        <taxon>Diptera</taxon>
        <taxon>Brachycera</taxon>
        <taxon>Muscomorpha</taxon>
        <taxon>Ephydroidea</taxon>
        <taxon>Drosophilidae</taxon>
        <taxon>Drosophila</taxon>
        <taxon>Sophophora</taxon>
    </lineage>
</organism>
<name>A0A0R1EDQ3_DROYA</name>
<evidence type="ECO:0000256" key="3">
    <source>
        <dbReference type="ARBA" id="ARBA00022525"/>
    </source>
</evidence>
<evidence type="ECO:0000256" key="1">
    <source>
        <dbReference type="ARBA" id="ARBA00004613"/>
    </source>
</evidence>
<dbReference type="GO" id="GO:0034605">
    <property type="term" value="P:cellular response to heat"/>
    <property type="evidence" value="ECO:0007669"/>
    <property type="project" value="UniProtKB-ARBA"/>
</dbReference>
<keyword evidence="5 7" id="KW-0732">Signal</keyword>
<dbReference type="InterPro" id="IPR010825">
    <property type="entry name" value="Turandot"/>
</dbReference>
<reference evidence="8 9" key="1">
    <citation type="journal article" date="2007" name="Nature">
        <title>Evolution of genes and genomes on the Drosophila phylogeny.</title>
        <authorList>
            <consortium name="Drosophila 12 Genomes Consortium"/>
            <person name="Clark A.G."/>
            <person name="Eisen M.B."/>
            <person name="Smith D.R."/>
            <person name="Bergman C.M."/>
            <person name="Oliver B."/>
            <person name="Markow T.A."/>
            <person name="Kaufman T.C."/>
            <person name="Kellis M."/>
            <person name="Gelbart W."/>
            <person name="Iyer V.N."/>
            <person name="Pollard D.A."/>
            <person name="Sackton T.B."/>
            <person name="Larracuente A.M."/>
            <person name="Singh N.D."/>
            <person name="Abad J.P."/>
            <person name="Abt D.N."/>
            <person name="Adryan B."/>
            <person name="Aguade M."/>
            <person name="Akashi H."/>
            <person name="Anderson W.W."/>
            <person name="Aquadro C.F."/>
            <person name="Ardell D.H."/>
            <person name="Arguello R."/>
            <person name="Artieri C.G."/>
            <person name="Barbash D.A."/>
            <person name="Barker D."/>
            <person name="Barsanti P."/>
            <person name="Batterham P."/>
            <person name="Batzoglou S."/>
            <person name="Begun D."/>
            <person name="Bhutkar A."/>
            <person name="Blanco E."/>
            <person name="Bosak S.A."/>
            <person name="Bradley R.K."/>
            <person name="Brand A.D."/>
            <person name="Brent M.R."/>
            <person name="Brooks A.N."/>
            <person name="Brown R.H."/>
            <person name="Butlin R.K."/>
            <person name="Caggese C."/>
            <person name="Calvi B.R."/>
            <person name="Bernardo de Carvalho A."/>
            <person name="Caspi A."/>
            <person name="Castrezana S."/>
            <person name="Celniker S.E."/>
            <person name="Chang J.L."/>
            <person name="Chapple C."/>
            <person name="Chatterji S."/>
            <person name="Chinwalla A."/>
            <person name="Civetta A."/>
            <person name="Clifton S.W."/>
            <person name="Comeron J.M."/>
            <person name="Costello J.C."/>
            <person name="Coyne J.A."/>
            <person name="Daub J."/>
            <person name="David R.G."/>
            <person name="Delcher A.L."/>
            <person name="Delehaunty K."/>
            <person name="Do C.B."/>
            <person name="Ebling H."/>
            <person name="Edwards K."/>
            <person name="Eickbush T."/>
            <person name="Evans J.D."/>
            <person name="Filipski A."/>
            <person name="Findeiss S."/>
            <person name="Freyhult E."/>
            <person name="Fulton L."/>
            <person name="Fulton R."/>
            <person name="Garcia A.C."/>
            <person name="Gardiner A."/>
            <person name="Garfield D.A."/>
            <person name="Garvin B.E."/>
            <person name="Gibson G."/>
            <person name="Gilbert D."/>
            <person name="Gnerre S."/>
            <person name="Godfrey J."/>
            <person name="Good R."/>
            <person name="Gotea V."/>
            <person name="Gravely B."/>
            <person name="Greenberg A.J."/>
            <person name="Griffiths-Jones S."/>
            <person name="Gross S."/>
            <person name="Guigo R."/>
            <person name="Gustafson E.A."/>
            <person name="Haerty W."/>
            <person name="Hahn M.W."/>
            <person name="Halligan D.L."/>
            <person name="Halpern A.L."/>
            <person name="Halter G.M."/>
            <person name="Han M.V."/>
            <person name="Heger A."/>
            <person name="Hillier L."/>
            <person name="Hinrichs A.S."/>
            <person name="Holmes I."/>
            <person name="Hoskins R.A."/>
            <person name="Hubisz M.J."/>
            <person name="Hultmark D."/>
            <person name="Huntley M.A."/>
            <person name="Jaffe D.B."/>
            <person name="Jagadeeshan S."/>
            <person name="Jeck W.R."/>
            <person name="Johnson J."/>
            <person name="Jones C.D."/>
            <person name="Jordan W.C."/>
            <person name="Karpen G.H."/>
            <person name="Kataoka E."/>
            <person name="Keightley P.D."/>
            <person name="Kheradpour P."/>
            <person name="Kirkness E.F."/>
            <person name="Koerich L.B."/>
            <person name="Kristiansen K."/>
            <person name="Kudrna D."/>
            <person name="Kulathinal R.J."/>
            <person name="Kumar S."/>
            <person name="Kwok R."/>
            <person name="Lander E."/>
            <person name="Langley C.H."/>
            <person name="Lapoint R."/>
            <person name="Lazzaro B.P."/>
            <person name="Lee S.J."/>
            <person name="Levesque L."/>
            <person name="Li R."/>
            <person name="Lin C.F."/>
            <person name="Lin M.F."/>
            <person name="Lindblad-Toh K."/>
            <person name="Llopart A."/>
            <person name="Long M."/>
            <person name="Low L."/>
            <person name="Lozovsky E."/>
            <person name="Lu J."/>
            <person name="Luo M."/>
            <person name="Machado C.A."/>
            <person name="Makalowski W."/>
            <person name="Marzo M."/>
            <person name="Matsuda M."/>
            <person name="Matzkin L."/>
            <person name="McAllister B."/>
            <person name="McBride C.S."/>
            <person name="McKernan B."/>
            <person name="McKernan K."/>
            <person name="Mendez-Lago M."/>
            <person name="Minx P."/>
            <person name="Mollenhauer M.U."/>
            <person name="Montooth K."/>
            <person name="Mount S.M."/>
            <person name="Mu X."/>
            <person name="Myers E."/>
            <person name="Negre B."/>
            <person name="Newfeld S."/>
            <person name="Nielsen R."/>
            <person name="Noor M.A."/>
            <person name="O'Grady P."/>
            <person name="Pachter L."/>
            <person name="Papaceit M."/>
            <person name="Parisi M.J."/>
            <person name="Parisi M."/>
            <person name="Parts L."/>
            <person name="Pedersen J.S."/>
            <person name="Pesole G."/>
            <person name="Phillippy A.M."/>
            <person name="Ponting C.P."/>
            <person name="Pop M."/>
            <person name="Porcelli D."/>
            <person name="Powell J.R."/>
            <person name="Prohaska S."/>
            <person name="Pruitt K."/>
            <person name="Puig M."/>
            <person name="Quesneville H."/>
            <person name="Ram K.R."/>
            <person name="Rand D."/>
            <person name="Rasmussen M.D."/>
            <person name="Reed L.K."/>
            <person name="Reenan R."/>
            <person name="Reily A."/>
            <person name="Remington K.A."/>
            <person name="Rieger T.T."/>
            <person name="Ritchie M.G."/>
            <person name="Robin C."/>
            <person name="Rogers Y.H."/>
            <person name="Rohde C."/>
            <person name="Rozas J."/>
            <person name="Rubenfield M.J."/>
            <person name="Ruiz A."/>
            <person name="Russo S."/>
            <person name="Salzberg S.L."/>
            <person name="Sanchez-Gracia A."/>
            <person name="Saranga D.J."/>
            <person name="Sato H."/>
            <person name="Schaeffer S.W."/>
            <person name="Schatz M.C."/>
            <person name="Schlenke T."/>
            <person name="Schwartz R."/>
            <person name="Segarra C."/>
            <person name="Singh R.S."/>
            <person name="Sirot L."/>
            <person name="Sirota M."/>
            <person name="Sisneros N.B."/>
            <person name="Smith C.D."/>
            <person name="Smith T.F."/>
            <person name="Spieth J."/>
            <person name="Stage D.E."/>
            <person name="Stark A."/>
            <person name="Stephan W."/>
            <person name="Strausberg R.L."/>
            <person name="Strempel S."/>
            <person name="Sturgill D."/>
            <person name="Sutton G."/>
            <person name="Sutton G.G."/>
            <person name="Tao W."/>
            <person name="Teichmann S."/>
            <person name="Tobari Y.N."/>
            <person name="Tomimura Y."/>
            <person name="Tsolas J.M."/>
            <person name="Valente V.L."/>
            <person name="Venter E."/>
            <person name="Venter J.C."/>
            <person name="Vicario S."/>
            <person name="Vieira F.G."/>
            <person name="Vilella A.J."/>
            <person name="Villasante A."/>
            <person name="Walenz B."/>
            <person name="Wang J."/>
            <person name="Wasserman M."/>
            <person name="Watts T."/>
            <person name="Wilson D."/>
            <person name="Wilson R.K."/>
            <person name="Wing R.A."/>
            <person name="Wolfner M.F."/>
            <person name="Wong A."/>
            <person name="Wong G.K."/>
            <person name="Wu C.I."/>
            <person name="Wu G."/>
            <person name="Yamamoto D."/>
            <person name="Yang H.P."/>
            <person name="Yang S.P."/>
            <person name="Yorke J.A."/>
            <person name="Yoshida K."/>
            <person name="Zdobnov E."/>
            <person name="Zhang P."/>
            <person name="Zhang Y."/>
            <person name="Zimin A.V."/>
            <person name="Baldwin J."/>
            <person name="Abdouelleil A."/>
            <person name="Abdulkadir J."/>
            <person name="Abebe A."/>
            <person name="Abera B."/>
            <person name="Abreu J."/>
            <person name="Acer S.C."/>
            <person name="Aftuck L."/>
            <person name="Alexander A."/>
            <person name="An P."/>
            <person name="Anderson E."/>
            <person name="Anderson S."/>
            <person name="Arachi H."/>
            <person name="Azer M."/>
            <person name="Bachantsang P."/>
            <person name="Barry A."/>
            <person name="Bayul T."/>
            <person name="Berlin A."/>
            <person name="Bessette D."/>
            <person name="Bloom T."/>
            <person name="Blye J."/>
            <person name="Boguslavskiy L."/>
            <person name="Bonnet C."/>
            <person name="Boukhgalter B."/>
            <person name="Bourzgui I."/>
            <person name="Brown A."/>
            <person name="Cahill P."/>
            <person name="Channer S."/>
            <person name="Cheshatsang Y."/>
            <person name="Chuda L."/>
            <person name="Citroen M."/>
            <person name="Collymore A."/>
            <person name="Cooke P."/>
            <person name="Costello M."/>
            <person name="D'Aco K."/>
            <person name="Daza R."/>
            <person name="De Haan G."/>
            <person name="DeGray S."/>
            <person name="DeMaso C."/>
            <person name="Dhargay N."/>
            <person name="Dooley K."/>
            <person name="Dooley E."/>
            <person name="Doricent M."/>
            <person name="Dorje P."/>
            <person name="Dorjee K."/>
            <person name="Dupes A."/>
            <person name="Elong R."/>
            <person name="Falk J."/>
            <person name="Farina A."/>
            <person name="Faro S."/>
            <person name="Ferguson D."/>
            <person name="Fisher S."/>
            <person name="Foley C.D."/>
            <person name="Franke A."/>
            <person name="Friedrich D."/>
            <person name="Gadbois L."/>
            <person name="Gearin G."/>
            <person name="Gearin C.R."/>
            <person name="Giannoukos G."/>
            <person name="Goode T."/>
            <person name="Graham J."/>
            <person name="Grandbois E."/>
            <person name="Grewal S."/>
            <person name="Gyaltsen K."/>
            <person name="Hafez N."/>
            <person name="Hagos B."/>
            <person name="Hall J."/>
            <person name="Henson C."/>
            <person name="Hollinger A."/>
            <person name="Honan T."/>
            <person name="Huard M.D."/>
            <person name="Hughes L."/>
            <person name="Hurhula B."/>
            <person name="Husby M.E."/>
            <person name="Kamat A."/>
            <person name="Kanga B."/>
            <person name="Kashin S."/>
            <person name="Khazanovich D."/>
            <person name="Kisner P."/>
            <person name="Lance K."/>
            <person name="Lara M."/>
            <person name="Lee W."/>
            <person name="Lennon N."/>
            <person name="Letendre F."/>
            <person name="LeVine R."/>
            <person name="Lipovsky A."/>
            <person name="Liu X."/>
            <person name="Liu J."/>
            <person name="Liu S."/>
            <person name="Lokyitsang T."/>
            <person name="Lokyitsang Y."/>
            <person name="Lubonja R."/>
            <person name="Lui A."/>
            <person name="MacDonald P."/>
            <person name="Magnisalis V."/>
            <person name="Maru K."/>
            <person name="Matthews C."/>
            <person name="McCusker W."/>
            <person name="McDonough S."/>
            <person name="Mehta T."/>
            <person name="Meldrim J."/>
            <person name="Meneus L."/>
            <person name="Mihai O."/>
            <person name="Mihalev A."/>
            <person name="Mihova T."/>
            <person name="Mittelman R."/>
            <person name="Mlenga V."/>
            <person name="Montmayeur A."/>
            <person name="Mulrain L."/>
            <person name="Navidi A."/>
            <person name="Naylor J."/>
            <person name="Negash T."/>
            <person name="Nguyen T."/>
            <person name="Nguyen N."/>
            <person name="Nicol R."/>
            <person name="Norbu C."/>
            <person name="Norbu N."/>
            <person name="Novod N."/>
            <person name="O'Neill B."/>
            <person name="Osman S."/>
            <person name="Markiewicz E."/>
            <person name="Oyono O.L."/>
            <person name="Patti C."/>
            <person name="Phunkhang P."/>
            <person name="Pierre F."/>
            <person name="Priest M."/>
            <person name="Raghuraman S."/>
            <person name="Rege F."/>
            <person name="Reyes R."/>
            <person name="Rise C."/>
            <person name="Rogov P."/>
            <person name="Ross K."/>
            <person name="Ryan E."/>
            <person name="Settipalli S."/>
            <person name="Shea T."/>
            <person name="Sherpa N."/>
            <person name="Shi L."/>
            <person name="Shih D."/>
            <person name="Sparrow T."/>
            <person name="Spaulding J."/>
            <person name="Stalker J."/>
            <person name="Stange-Thomann N."/>
            <person name="Stavropoulos S."/>
            <person name="Stone C."/>
            <person name="Strader C."/>
            <person name="Tesfaye S."/>
            <person name="Thomson T."/>
            <person name="Thoulutsang Y."/>
            <person name="Thoulutsang D."/>
            <person name="Topham K."/>
            <person name="Topping I."/>
            <person name="Tsamla T."/>
            <person name="Vassiliev H."/>
            <person name="Vo A."/>
            <person name="Wangchuk T."/>
            <person name="Wangdi T."/>
            <person name="Weiand M."/>
            <person name="Wilkinson J."/>
            <person name="Wilson A."/>
            <person name="Yadav S."/>
            <person name="Young G."/>
            <person name="Yu Q."/>
            <person name="Zembek L."/>
            <person name="Zhong D."/>
            <person name="Zimmer A."/>
            <person name="Zwirko Z."/>
            <person name="Jaffe D.B."/>
            <person name="Alvarez P."/>
            <person name="Brockman W."/>
            <person name="Butler J."/>
            <person name="Chin C."/>
            <person name="Gnerre S."/>
            <person name="Grabherr M."/>
            <person name="Kleber M."/>
            <person name="Mauceli E."/>
            <person name="MacCallum I."/>
        </authorList>
    </citation>
    <scope>NUCLEOTIDE SEQUENCE [LARGE SCALE GENOMIC DNA]</scope>
    <source>
        <strain evidence="9">Tai18E2 / Tucson 14021-0261.01</strain>
    </source>
</reference>